<keyword evidence="2 4" id="KW-0694">RNA-binding</keyword>
<dbReference type="GO" id="GO:0003723">
    <property type="term" value="F:RNA binding"/>
    <property type="evidence" value="ECO:0007669"/>
    <property type="project" value="UniProtKB-UniRule"/>
</dbReference>
<dbReference type="PANTHER" id="PTHR46754">
    <property type="entry name" value="MKI67 FHA DOMAIN-INTERACTING NUCLEOLAR PHOSPHOPROTEIN"/>
    <property type="match status" value="1"/>
</dbReference>
<accession>A0A0C2W4F0</accession>
<evidence type="ECO:0000259" key="6">
    <source>
        <dbReference type="PROSITE" id="PS50102"/>
    </source>
</evidence>
<dbReference type="Pfam" id="PF00076">
    <property type="entry name" value="RRM_1"/>
    <property type="match status" value="1"/>
</dbReference>
<feature type="domain" description="RRM" evidence="6">
    <location>
        <begin position="228"/>
        <end position="306"/>
    </location>
</feature>
<dbReference type="AlphaFoldDB" id="A0A0C2W4F0"/>
<dbReference type="Gene3D" id="3.30.70.330">
    <property type="match status" value="1"/>
</dbReference>
<protein>
    <recommendedName>
        <fullName evidence="6">RRM domain-containing protein</fullName>
    </recommendedName>
</protein>
<dbReference type="SMART" id="SM00360">
    <property type="entry name" value="RRM"/>
    <property type="match status" value="1"/>
</dbReference>
<evidence type="ECO:0000256" key="2">
    <source>
        <dbReference type="ARBA" id="ARBA00022884"/>
    </source>
</evidence>
<proteinExistence type="predicted"/>
<keyword evidence="3" id="KW-0539">Nucleus</keyword>
<feature type="compositionally biased region" description="Acidic residues" evidence="5">
    <location>
        <begin position="181"/>
        <end position="196"/>
    </location>
</feature>
<evidence type="ECO:0000256" key="4">
    <source>
        <dbReference type="PROSITE-ProRule" id="PRU00176"/>
    </source>
</evidence>
<dbReference type="InterPro" id="IPR035979">
    <property type="entry name" value="RBD_domain_sf"/>
</dbReference>
<evidence type="ECO:0000256" key="3">
    <source>
        <dbReference type="ARBA" id="ARBA00023242"/>
    </source>
</evidence>
<dbReference type="GO" id="GO:0005730">
    <property type="term" value="C:nucleolus"/>
    <property type="evidence" value="ECO:0007669"/>
    <property type="project" value="UniProtKB-SubCell"/>
</dbReference>
<dbReference type="CDD" id="cd12307">
    <property type="entry name" value="RRM_NIFK_like"/>
    <property type="match status" value="1"/>
</dbReference>
<organism evidence="7 8">
    <name type="scientific">Serendipita vermifera MAFF 305830</name>
    <dbReference type="NCBI Taxonomy" id="933852"/>
    <lineage>
        <taxon>Eukaryota</taxon>
        <taxon>Fungi</taxon>
        <taxon>Dikarya</taxon>
        <taxon>Basidiomycota</taxon>
        <taxon>Agaricomycotina</taxon>
        <taxon>Agaricomycetes</taxon>
        <taxon>Sebacinales</taxon>
        <taxon>Serendipitaceae</taxon>
        <taxon>Serendipita</taxon>
    </lineage>
</organism>
<evidence type="ECO:0000313" key="8">
    <source>
        <dbReference type="Proteomes" id="UP000054097"/>
    </source>
</evidence>
<dbReference type="HOGENOM" id="CLU_025741_0_0_1"/>
<dbReference type="InterPro" id="IPR000504">
    <property type="entry name" value="RRM_dom"/>
</dbReference>
<dbReference type="OrthoDB" id="21467at2759"/>
<dbReference type="EMBL" id="KN824385">
    <property type="protein sequence ID" value="KIM21358.1"/>
    <property type="molecule type" value="Genomic_DNA"/>
</dbReference>
<feature type="compositionally biased region" description="Basic and acidic residues" evidence="5">
    <location>
        <begin position="1"/>
        <end position="38"/>
    </location>
</feature>
<dbReference type="PROSITE" id="PS50102">
    <property type="entry name" value="RRM"/>
    <property type="match status" value="1"/>
</dbReference>
<dbReference type="STRING" id="933852.A0A0C2W4F0"/>
<dbReference type="InterPro" id="IPR012677">
    <property type="entry name" value="Nucleotide-bd_a/b_plait_sf"/>
</dbReference>
<feature type="compositionally biased region" description="Low complexity" evidence="5">
    <location>
        <begin position="144"/>
        <end position="157"/>
    </location>
</feature>
<comment type="subcellular location">
    <subcellularLocation>
        <location evidence="1">Nucleus</location>
        <location evidence="1">Nucleolus</location>
    </subcellularLocation>
</comment>
<dbReference type="Proteomes" id="UP000054097">
    <property type="component" value="Unassembled WGS sequence"/>
</dbReference>
<dbReference type="SUPFAM" id="SSF54928">
    <property type="entry name" value="RNA-binding domain, RBD"/>
    <property type="match status" value="1"/>
</dbReference>
<feature type="region of interest" description="Disordered" evidence="5">
    <location>
        <begin position="1"/>
        <end position="210"/>
    </location>
</feature>
<keyword evidence="8" id="KW-1185">Reference proteome</keyword>
<name>A0A0C2W4F0_SERVB</name>
<evidence type="ECO:0000256" key="1">
    <source>
        <dbReference type="ARBA" id="ARBA00004604"/>
    </source>
</evidence>
<feature type="compositionally biased region" description="Polar residues" evidence="5">
    <location>
        <begin position="66"/>
        <end position="78"/>
    </location>
</feature>
<sequence>MGRVKQTEKAGSKEKKEKSGTKRDARDVKKTAKAKEAPQEANLQQDEPNLKASSKRSSKTLAADVSETQVSTEPNNSITASTTTEKKGKKSAAKSKESVPNPAKGDEPLPQSSNRASKKRAREEPETANQGSKSNVKKKKVESKPVLEAPAISSDASDASEDDVAQDGEGDEEVYLHGFTTDEDSSEDDDVMDQDPLEVKSLPNKAKDDADVKRRLDAAKRKPTADRGVLYIGRIPHGFYEEQMKDYFSQFGNVTRLRLARNKKTGRSKHYGFIEFDSSSVAKIVSETMDNYLLAGHLLQCKLVATEQLHPELWVGANRKWKRIPRGRVARLKHNKARTVTQQTRAEERLLKRQAEKEAKLKAAGISYSLSKVGYTRISA</sequence>
<gene>
    <name evidence="7" type="ORF">M408DRAFT_104932</name>
</gene>
<reference evidence="8" key="2">
    <citation type="submission" date="2015-01" db="EMBL/GenBank/DDBJ databases">
        <title>Evolutionary Origins and Diversification of the Mycorrhizal Mutualists.</title>
        <authorList>
            <consortium name="DOE Joint Genome Institute"/>
            <consortium name="Mycorrhizal Genomics Consortium"/>
            <person name="Kohler A."/>
            <person name="Kuo A."/>
            <person name="Nagy L.G."/>
            <person name="Floudas D."/>
            <person name="Copeland A."/>
            <person name="Barry K.W."/>
            <person name="Cichocki N."/>
            <person name="Veneault-Fourrey C."/>
            <person name="LaButti K."/>
            <person name="Lindquist E.A."/>
            <person name="Lipzen A."/>
            <person name="Lundell T."/>
            <person name="Morin E."/>
            <person name="Murat C."/>
            <person name="Riley R."/>
            <person name="Ohm R."/>
            <person name="Sun H."/>
            <person name="Tunlid A."/>
            <person name="Henrissat B."/>
            <person name="Grigoriev I.V."/>
            <person name="Hibbett D.S."/>
            <person name="Martin F."/>
        </authorList>
    </citation>
    <scope>NUCLEOTIDE SEQUENCE [LARGE SCALE GENOMIC DNA]</scope>
    <source>
        <strain evidence="8">MAFF 305830</strain>
    </source>
</reference>
<feature type="compositionally biased region" description="Acidic residues" evidence="5">
    <location>
        <begin position="158"/>
        <end position="173"/>
    </location>
</feature>
<evidence type="ECO:0000313" key="7">
    <source>
        <dbReference type="EMBL" id="KIM21358.1"/>
    </source>
</evidence>
<reference evidence="7 8" key="1">
    <citation type="submission" date="2014-04" db="EMBL/GenBank/DDBJ databases">
        <authorList>
            <consortium name="DOE Joint Genome Institute"/>
            <person name="Kuo A."/>
            <person name="Zuccaro A."/>
            <person name="Kohler A."/>
            <person name="Nagy L.G."/>
            <person name="Floudas D."/>
            <person name="Copeland A."/>
            <person name="Barry K.W."/>
            <person name="Cichocki N."/>
            <person name="Veneault-Fourrey C."/>
            <person name="LaButti K."/>
            <person name="Lindquist E.A."/>
            <person name="Lipzen A."/>
            <person name="Lundell T."/>
            <person name="Morin E."/>
            <person name="Murat C."/>
            <person name="Sun H."/>
            <person name="Tunlid A."/>
            <person name="Henrissat B."/>
            <person name="Grigoriev I.V."/>
            <person name="Hibbett D.S."/>
            <person name="Martin F."/>
            <person name="Nordberg H.P."/>
            <person name="Cantor M.N."/>
            <person name="Hua S.X."/>
        </authorList>
    </citation>
    <scope>NUCLEOTIDE SEQUENCE [LARGE SCALE GENOMIC DNA]</scope>
    <source>
        <strain evidence="7 8">MAFF 305830</strain>
    </source>
</reference>
<evidence type="ECO:0000256" key="5">
    <source>
        <dbReference type="SAM" id="MobiDB-lite"/>
    </source>
</evidence>